<dbReference type="InterPro" id="IPR002406">
    <property type="entry name" value="C_natriurtcpep"/>
</dbReference>
<evidence type="ECO:0000256" key="8">
    <source>
        <dbReference type="SAM" id="SignalP"/>
    </source>
</evidence>
<dbReference type="RefSeq" id="XP_054851207.1">
    <property type="nucleotide sequence ID" value="XM_054995232.1"/>
</dbReference>
<dbReference type="GO" id="GO:0006182">
    <property type="term" value="P:cGMP biosynthetic process"/>
    <property type="evidence" value="ECO:0007669"/>
    <property type="project" value="TreeGrafter"/>
</dbReference>
<keyword evidence="5 7" id="KW-0838">Vasoactive</keyword>
<dbReference type="GO" id="GO:0008217">
    <property type="term" value="P:regulation of blood pressure"/>
    <property type="evidence" value="ECO:0007669"/>
    <property type="project" value="UniProtKB-KW"/>
</dbReference>
<evidence type="ECO:0000256" key="1">
    <source>
        <dbReference type="ARBA" id="ARBA00004613"/>
    </source>
</evidence>
<dbReference type="Pfam" id="PF00212">
    <property type="entry name" value="ANP"/>
    <property type="match status" value="1"/>
</dbReference>
<dbReference type="GO" id="GO:0042311">
    <property type="term" value="P:vasodilation"/>
    <property type="evidence" value="ECO:0007669"/>
    <property type="project" value="UniProtKB-KW"/>
</dbReference>
<comment type="similarity">
    <text evidence="7">Belongs to the natriuretic peptide family.</text>
</comment>
<feature type="signal peptide" evidence="8">
    <location>
        <begin position="1"/>
        <end position="18"/>
    </location>
</feature>
<dbReference type="KEGG" id="emc:129340434"/>
<evidence type="ECO:0000256" key="5">
    <source>
        <dbReference type="ARBA" id="ARBA00022858"/>
    </source>
</evidence>
<name>A0AA97LGG2_EUBMA</name>
<dbReference type="InterPro" id="IPR030480">
    <property type="entry name" value="Natr_peptide_CS"/>
</dbReference>
<protein>
    <submittedName>
        <fullName evidence="10">C-type natriuretic peptide 3-like</fullName>
    </submittedName>
</protein>
<sequence length="121" mass="13534">MKAVHPFLVLILVPLVSQSPVQSPQVLLQLLEKDLATLLSSNEWDPPSVPQDSFLQLLSRQRPLRDPSSPPSAPSEHAWLHFFKDLMNTQKKFRGRTKKMAPQGCFGIKLDRIGTFSGLGC</sequence>
<keyword evidence="2" id="KW-0840">Vasodilator</keyword>
<organism evidence="9 10">
    <name type="scientific">Eublepharis macularius</name>
    <name type="common">Leopard gecko</name>
    <name type="synonym">Cyrtodactylus macularius</name>
    <dbReference type="NCBI Taxonomy" id="481883"/>
    <lineage>
        <taxon>Eukaryota</taxon>
        <taxon>Metazoa</taxon>
        <taxon>Chordata</taxon>
        <taxon>Craniata</taxon>
        <taxon>Vertebrata</taxon>
        <taxon>Euteleostomi</taxon>
        <taxon>Lepidosauria</taxon>
        <taxon>Squamata</taxon>
        <taxon>Bifurcata</taxon>
        <taxon>Gekkota</taxon>
        <taxon>Eublepharidae</taxon>
        <taxon>Eublepharinae</taxon>
        <taxon>Eublepharis</taxon>
    </lineage>
</organism>
<dbReference type="GeneID" id="129340434"/>
<gene>
    <name evidence="10" type="primary">LOC129340434</name>
</gene>
<dbReference type="InterPro" id="IPR000663">
    <property type="entry name" value="Natr_peptide"/>
</dbReference>
<keyword evidence="9" id="KW-1185">Reference proteome</keyword>
<dbReference type="PANTHER" id="PTHR12167:SF2">
    <property type="entry name" value="C-TYPE NATRIURETIC PEPTIDE"/>
    <property type="match status" value="1"/>
</dbReference>
<dbReference type="SMART" id="SM00183">
    <property type="entry name" value="NAT_PEP"/>
    <property type="match status" value="1"/>
</dbReference>
<dbReference type="GO" id="GO:0007168">
    <property type="term" value="P:receptor guanylyl cyclase signaling pathway"/>
    <property type="evidence" value="ECO:0007669"/>
    <property type="project" value="TreeGrafter"/>
</dbReference>
<evidence type="ECO:0000256" key="2">
    <source>
        <dbReference type="ARBA" id="ARBA00022429"/>
    </source>
</evidence>
<dbReference type="GO" id="GO:0005576">
    <property type="term" value="C:extracellular region"/>
    <property type="evidence" value="ECO:0007669"/>
    <property type="project" value="UniProtKB-SubCell"/>
</dbReference>
<keyword evidence="3" id="KW-0964">Secreted</keyword>
<feature type="chain" id="PRO_5041716220" evidence="8">
    <location>
        <begin position="19"/>
        <end position="121"/>
    </location>
</feature>
<proteinExistence type="inferred from homology"/>
<dbReference type="AlphaFoldDB" id="A0AA97LGG2"/>
<reference evidence="10" key="1">
    <citation type="submission" date="2025-08" db="UniProtKB">
        <authorList>
            <consortium name="RefSeq"/>
        </authorList>
    </citation>
    <scope>IDENTIFICATION</scope>
    <source>
        <tissue evidence="10">Blood</tissue>
    </source>
</reference>
<dbReference type="PROSITE" id="PS00263">
    <property type="entry name" value="NATRIURETIC_PEPTIDE"/>
    <property type="match status" value="1"/>
</dbReference>
<evidence type="ECO:0000256" key="7">
    <source>
        <dbReference type="RuleBase" id="RU003686"/>
    </source>
</evidence>
<accession>A0AA97LGG2</accession>
<dbReference type="PANTHER" id="PTHR12167">
    <property type="entry name" value="C-TYPE NATRIURETIC PEPTIDE"/>
    <property type="match status" value="1"/>
</dbReference>
<evidence type="ECO:0000256" key="6">
    <source>
        <dbReference type="ARBA" id="ARBA00022924"/>
    </source>
</evidence>
<keyword evidence="4 8" id="KW-0732">Signal</keyword>
<keyword evidence="6" id="KW-0382">Hypotensive agent</keyword>
<dbReference type="GO" id="GO:0005179">
    <property type="term" value="F:hormone activity"/>
    <property type="evidence" value="ECO:0007669"/>
    <property type="project" value="InterPro"/>
</dbReference>
<evidence type="ECO:0000256" key="4">
    <source>
        <dbReference type="ARBA" id="ARBA00022729"/>
    </source>
</evidence>
<evidence type="ECO:0000313" key="10">
    <source>
        <dbReference type="RefSeq" id="XP_054851207.1"/>
    </source>
</evidence>
<evidence type="ECO:0000256" key="3">
    <source>
        <dbReference type="ARBA" id="ARBA00022525"/>
    </source>
</evidence>
<evidence type="ECO:0000313" key="9">
    <source>
        <dbReference type="Proteomes" id="UP001190640"/>
    </source>
</evidence>
<dbReference type="Proteomes" id="UP001190640">
    <property type="component" value="Chromosome 12"/>
</dbReference>
<dbReference type="PRINTS" id="PR00713">
    <property type="entry name" value="CNATPEPTIDE"/>
</dbReference>
<comment type="subcellular location">
    <subcellularLocation>
        <location evidence="1 7">Secreted</location>
    </subcellularLocation>
</comment>